<name>A0A7W8LLA3_9SPIR</name>
<keyword evidence="2" id="KW-1185">Reference proteome</keyword>
<reference evidence="1 2" key="1">
    <citation type="submission" date="2020-08" db="EMBL/GenBank/DDBJ databases">
        <title>Genomic Encyclopedia of Type Strains, Phase IV (KMG-IV): sequencing the most valuable type-strain genomes for metagenomic binning, comparative biology and taxonomic classification.</title>
        <authorList>
            <person name="Goeker M."/>
        </authorList>
    </citation>
    <scope>NUCLEOTIDE SEQUENCE [LARGE SCALE GENOMIC DNA]</scope>
    <source>
        <strain evidence="1 2">DSM 103462</strain>
    </source>
</reference>
<dbReference type="Proteomes" id="UP000518887">
    <property type="component" value="Unassembled WGS sequence"/>
</dbReference>
<dbReference type="RefSeq" id="WP_184657091.1">
    <property type="nucleotide sequence ID" value="NZ_CP031518.1"/>
</dbReference>
<dbReference type="AlphaFoldDB" id="A0A7W8LLA3"/>
<evidence type="ECO:0000313" key="2">
    <source>
        <dbReference type="Proteomes" id="UP000518887"/>
    </source>
</evidence>
<dbReference type="Gene3D" id="3.40.50.10610">
    <property type="entry name" value="ABC-type transport auxiliary lipoprotein component"/>
    <property type="match status" value="1"/>
</dbReference>
<proteinExistence type="predicted"/>
<accession>A0A7W8LLA3</accession>
<organism evidence="1 2">
    <name type="scientific">Treponema ruminis</name>
    <dbReference type="NCBI Taxonomy" id="744515"/>
    <lineage>
        <taxon>Bacteria</taxon>
        <taxon>Pseudomonadati</taxon>
        <taxon>Spirochaetota</taxon>
        <taxon>Spirochaetia</taxon>
        <taxon>Spirochaetales</taxon>
        <taxon>Treponemataceae</taxon>
        <taxon>Treponema</taxon>
    </lineage>
</organism>
<dbReference type="EMBL" id="JACHFQ010000001">
    <property type="protein sequence ID" value="MBB5225138.1"/>
    <property type="molecule type" value="Genomic_DNA"/>
</dbReference>
<protein>
    <submittedName>
        <fullName evidence="1">TolB-like protein</fullName>
    </submittedName>
</protein>
<evidence type="ECO:0000313" key="1">
    <source>
        <dbReference type="EMBL" id="MBB5225138.1"/>
    </source>
</evidence>
<gene>
    <name evidence="1" type="ORF">HNP76_000478</name>
</gene>
<comment type="caution">
    <text evidence="1">The sequence shown here is derived from an EMBL/GenBank/DDBJ whole genome shotgun (WGS) entry which is preliminary data.</text>
</comment>
<sequence>MKIGKRLKMFTIKKKFILLICFVFFLPELFAKKSNLDTIINSISESIVFTLQKNTSIAVLDFKADSKKLGSYIKEKLISDIMEVDQNNKLIIVSRDEFDKLERESEFQYSGYVDDETAVSLCKKIGAQALVVGKIENLGNDYVLTVKLLNVETAEYLFFKTYTIANDIKFKSVQNSEEKEIETPVLKVFNNSYTYNGDVYVETTNSLLYKSIYSFEKYRNVKYNKEHEIDITEFITNLVKENPGLSEQLSFLKNGEYTIIETNSTGNKNGENFTSKSVYRYDENRIYINSDFIR</sequence>